<dbReference type="SUPFAM" id="SSF51735">
    <property type="entry name" value="NAD(P)-binding Rossmann-fold domains"/>
    <property type="match status" value="1"/>
</dbReference>
<dbReference type="InterPro" id="IPR036291">
    <property type="entry name" value="NAD(P)-bd_dom_sf"/>
</dbReference>
<dbReference type="PANTHER" id="PTHR43976:SF16">
    <property type="entry name" value="SHORT-CHAIN DEHYDROGENASE_REDUCTASE FAMILY PROTEIN"/>
    <property type="match status" value="1"/>
</dbReference>
<protein>
    <submittedName>
        <fullName evidence="5">Short-chain dehydrogenase/reductase</fullName>
    </submittedName>
</protein>
<evidence type="ECO:0000256" key="4">
    <source>
        <dbReference type="SAM" id="MobiDB-lite"/>
    </source>
</evidence>
<keyword evidence="6" id="KW-1185">Reference proteome</keyword>
<dbReference type="PROSITE" id="PS00061">
    <property type="entry name" value="ADH_SHORT"/>
    <property type="match status" value="1"/>
</dbReference>
<feature type="compositionally biased region" description="Polar residues" evidence="4">
    <location>
        <begin position="1"/>
        <end position="11"/>
    </location>
</feature>
<dbReference type="InterPro" id="IPR020904">
    <property type="entry name" value="Sc_DH/Rdtase_CS"/>
</dbReference>
<dbReference type="PRINTS" id="PR00080">
    <property type="entry name" value="SDRFAMILY"/>
</dbReference>
<dbReference type="NCBIfam" id="NF006114">
    <property type="entry name" value="PRK08263.1"/>
    <property type="match status" value="1"/>
</dbReference>
<evidence type="ECO:0000256" key="3">
    <source>
        <dbReference type="RuleBase" id="RU000363"/>
    </source>
</evidence>
<dbReference type="Pfam" id="PF00106">
    <property type="entry name" value="adh_short"/>
    <property type="match status" value="1"/>
</dbReference>
<dbReference type="InterPro" id="IPR002347">
    <property type="entry name" value="SDR_fam"/>
</dbReference>
<accession>A0A401YZD9</accession>
<keyword evidence="2" id="KW-0560">Oxidoreductase</keyword>
<comment type="similarity">
    <text evidence="1 3">Belongs to the short-chain dehydrogenases/reductases (SDR) family.</text>
</comment>
<feature type="compositionally biased region" description="Low complexity" evidence="4">
    <location>
        <begin position="26"/>
        <end position="50"/>
    </location>
</feature>
<dbReference type="EMBL" id="BIFH01000035">
    <property type="protein sequence ID" value="GCD99947.1"/>
    <property type="molecule type" value="Genomic_DNA"/>
</dbReference>
<gene>
    <name evidence="5" type="ORF">EHYA_07671</name>
</gene>
<dbReference type="GO" id="GO:0016491">
    <property type="term" value="F:oxidoreductase activity"/>
    <property type="evidence" value="ECO:0007669"/>
    <property type="project" value="UniProtKB-KW"/>
</dbReference>
<reference evidence="5 6" key="1">
    <citation type="submission" date="2018-12" db="EMBL/GenBank/DDBJ databases">
        <title>Draft genome sequence of Embleya hyalina NBRC 13850T.</title>
        <authorList>
            <person name="Komaki H."/>
            <person name="Hosoyama A."/>
            <person name="Kimura A."/>
            <person name="Ichikawa N."/>
            <person name="Tamura T."/>
        </authorList>
    </citation>
    <scope>NUCLEOTIDE SEQUENCE [LARGE SCALE GENOMIC DNA]</scope>
    <source>
        <strain evidence="5 6">NBRC 13850</strain>
    </source>
</reference>
<evidence type="ECO:0000256" key="1">
    <source>
        <dbReference type="ARBA" id="ARBA00006484"/>
    </source>
</evidence>
<dbReference type="InterPro" id="IPR051911">
    <property type="entry name" value="SDR_oxidoreductase"/>
</dbReference>
<sequence length="322" mass="33855">MTTATGSTSPAQADPTDPSHLEESTRMTTTALPTAPTTTGTATRATSAATPRDPRVWFITGASRGLGRAFAQAALAAGDRVVGAARDVTPLADLVAAYEGRLRLLTLDVTDRDAVFHGVARAVAAFGRLDVVVNNAGAGLIGMVEEVTEAQVRAHFDVNFFGALWVSQAVLPYLREQGSGHIVQISSMGSTAGFAATGLYSASKGALDNMSGALAMEAASFGVKVTLVQPGGYETTLFTLGLTLTTENEVYAPLRAELAKMWGESKDADPAKAAALLLRVVDMAEPPRRIVLGGAAYDMIAELDRARREEVARWEELSREGD</sequence>
<dbReference type="AlphaFoldDB" id="A0A401YZD9"/>
<dbReference type="PRINTS" id="PR00081">
    <property type="entry name" value="GDHRDH"/>
</dbReference>
<evidence type="ECO:0000313" key="5">
    <source>
        <dbReference type="EMBL" id="GCD99947.1"/>
    </source>
</evidence>
<proteinExistence type="inferred from homology"/>
<dbReference type="Gene3D" id="3.40.50.720">
    <property type="entry name" value="NAD(P)-binding Rossmann-like Domain"/>
    <property type="match status" value="1"/>
</dbReference>
<evidence type="ECO:0000313" key="6">
    <source>
        <dbReference type="Proteomes" id="UP000286931"/>
    </source>
</evidence>
<comment type="caution">
    <text evidence="5">The sequence shown here is derived from an EMBL/GenBank/DDBJ whole genome shotgun (WGS) entry which is preliminary data.</text>
</comment>
<dbReference type="Proteomes" id="UP000286931">
    <property type="component" value="Unassembled WGS sequence"/>
</dbReference>
<dbReference type="RefSeq" id="WP_246127156.1">
    <property type="nucleotide sequence ID" value="NZ_BIFH01000035.1"/>
</dbReference>
<evidence type="ECO:0000256" key="2">
    <source>
        <dbReference type="ARBA" id="ARBA00023002"/>
    </source>
</evidence>
<organism evidence="5 6">
    <name type="scientific">Embleya hyalina</name>
    <dbReference type="NCBI Taxonomy" id="516124"/>
    <lineage>
        <taxon>Bacteria</taxon>
        <taxon>Bacillati</taxon>
        <taxon>Actinomycetota</taxon>
        <taxon>Actinomycetes</taxon>
        <taxon>Kitasatosporales</taxon>
        <taxon>Streptomycetaceae</taxon>
        <taxon>Embleya</taxon>
    </lineage>
</organism>
<feature type="region of interest" description="Disordered" evidence="4">
    <location>
        <begin position="1"/>
        <end position="50"/>
    </location>
</feature>
<dbReference type="PANTHER" id="PTHR43976">
    <property type="entry name" value="SHORT CHAIN DEHYDROGENASE"/>
    <property type="match status" value="1"/>
</dbReference>
<name>A0A401YZD9_9ACTN</name>